<dbReference type="RefSeq" id="WP_344694360.1">
    <property type="nucleotide sequence ID" value="NZ_BAABBF010000009.1"/>
</dbReference>
<evidence type="ECO:0000256" key="1">
    <source>
        <dbReference type="SAM" id="Coils"/>
    </source>
</evidence>
<reference evidence="4" key="1">
    <citation type="journal article" date="2019" name="Int. J. Syst. Evol. Microbiol.">
        <title>The Global Catalogue of Microorganisms (GCM) 10K type strain sequencing project: providing services to taxonomists for standard genome sequencing and annotation.</title>
        <authorList>
            <consortium name="The Broad Institute Genomics Platform"/>
            <consortium name="The Broad Institute Genome Sequencing Center for Infectious Disease"/>
            <person name="Wu L."/>
            <person name="Ma J."/>
        </authorList>
    </citation>
    <scope>NUCLEOTIDE SEQUENCE [LARGE SCALE GENOMIC DNA]</scope>
    <source>
        <strain evidence="4">JCM 17498</strain>
    </source>
</reference>
<evidence type="ECO:0008006" key="5">
    <source>
        <dbReference type="Google" id="ProtNLM"/>
    </source>
</evidence>
<accession>A0ABP7EPI5</accession>
<feature type="transmembrane region" description="Helical" evidence="2">
    <location>
        <begin position="44"/>
        <end position="65"/>
    </location>
</feature>
<evidence type="ECO:0000313" key="4">
    <source>
        <dbReference type="Proteomes" id="UP001500523"/>
    </source>
</evidence>
<keyword evidence="1" id="KW-0175">Coiled coil</keyword>
<name>A0ABP7EPI5_9SPHN</name>
<feature type="transmembrane region" description="Helical" evidence="2">
    <location>
        <begin position="77"/>
        <end position="98"/>
    </location>
</feature>
<comment type="caution">
    <text evidence="3">The sequence shown here is derived from an EMBL/GenBank/DDBJ whole genome shotgun (WGS) entry which is preliminary data.</text>
</comment>
<dbReference type="EMBL" id="BAABBF010000009">
    <property type="protein sequence ID" value="GAA3721101.1"/>
    <property type="molecule type" value="Genomic_DNA"/>
</dbReference>
<protein>
    <recommendedName>
        <fullName evidence="5">ATPase</fullName>
    </recommendedName>
</protein>
<sequence length="786" mass="82713">MGARIDTHEDLWPTAMGGWAGQDGADRTVDGIDPVAADDATGGWIAPALAGTIVMIWVGGLTWLVRDALGSITPIDLVQFLTALCIAPALVGIVWLLARRTSRAEAQRFGASAQAMRAEAAALERRIASLSRTLTAQREAIGAQLDAGTAAATRFEAIGHALHREVVQAEAQADHLAATAERARATVGELIAAMPQARNDSEEVGRRLDQAGLTAAAQAAALEAQLDALGRRARESNEAAAAAAERLAMHIERMDATSHRAGTRLEEATAAASHALDQLVESAARRLDRQIEHLGTAGTVATGRMTDAGGQLAATIVALVDRTEAAAEGARARLADRGDEMLVAVAAHQTALEKTARDGVDGLAIRLEEVDATIDRLAARLGRQRSIGQELVGDLADGVALVERQLDSLHANGSERTQLLAASISALGGSADAMTEALRTGEAMASRTIATTEALLVALDAAAREIDETLPDALGRLDGRVDSSRHLIAQARPDLLTLVSAAETTHDAVEAIAGTIADQRRSLDDLSGNLLDTLSNGRDSAGALAEAVDQAIDRSHRLSEEATPRLVEALLRVRDTAQVAADRAREAITAVIPAAAAKLEQASAEAMRRAAGDTIERQVAAIGDATQEVVAATARATEQLTGQIDTITQQSAALDARLAAMRDSDSMAGRVTQLIETLNSASIDIAKAFAPDVADSAWAAYLKGDRGVFTRRAVRLIDSGDAQRIANLYDGDRTFNEHVNRYIHDFEAMLRAILTQRDGSALGVTLLSSDMGKLYVALAHAIERLR</sequence>
<gene>
    <name evidence="3" type="ORF">GCM10022268_31670</name>
</gene>
<dbReference type="Proteomes" id="UP001500523">
    <property type="component" value="Unassembled WGS sequence"/>
</dbReference>
<proteinExistence type="predicted"/>
<evidence type="ECO:0000313" key="3">
    <source>
        <dbReference type="EMBL" id="GAA3721101.1"/>
    </source>
</evidence>
<feature type="coiled-coil region" evidence="1">
    <location>
        <begin position="113"/>
        <end position="140"/>
    </location>
</feature>
<keyword evidence="2" id="KW-1133">Transmembrane helix</keyword>
<keyword evidence="4" id="KW-1185">Reference proteome</keyword>
<evidence type="ECO:0000256" key="2">
    <source>
        <dbReference type="SAM" id="Phobius"/>
    </source>
</evidence>
<organism evidence="3 4">
    <name type="scientific">Sphingomonas cynarae</name>
    <dbReference type="NCBI Taxonomy" id="930197"/>
    <lineage>
        <taxon>Bacteria</taxon>
        <taxon>Pseudomonadati</taxon>
        <taxon>Pseudomonadota</taxon>
        <taxon>Alphaproteobacteria</taxon>
        <taxon>Sphingomonadales</taxon>
        <taxon>Sphingomonadaceae</taxon>
        <taxon>Sphingomonas</taxon>
    </lineage>
</organism>
<keyword evidence="2" id="KW-0812">Transmembrane</keyword>
<keyword evidence="2" id="KW-0472">Membrane</keyword>